<dbReference type="PROSITE" id="PS50110">
    <property type="entry name" value="RESPONSE_REGULATORY"/>
    <property type="match status" value="1"/>
</dbReference>
<keyword evidence="1" id="KW-0597">Phosphoprotein</keyword>
<accession>A0ABQ1LL57</accession>
<dbReference type="SUPFAM" id="SSF52172">
    <property type="entry name" value="CheY-like"/>
    <property type="match status" value="1"/>
</dbReference>
<evidence type="ECO:0000313" key="3">
    <source>
        <dbReference type="EMBL" id="GGC26063.1"/>
    </source>
</evidence>
<reference evidence="4" key="1">
    <citation type="journal article" date="2019" name="Int. J. Syst. Evol. Microbiol.">
        <title>The Global Catalogue of Microorganisms (GCM) 10K type strain sequencing project: providing services to taxonomists for standard genome sequencing and annotation.</title>
        <authorList>
            <consortium name="The Broad Institute Genomics Platform"/>
            <consortium name="The Broad Institute Genome Sequencing Center for Infectious Disease"/>
            <person name="Wu L."/>
            <person name="Ma J."/>
        </authorList>
    </citation>
    <scope>NUCLEOTIDE SEQUENCE [LARGE SCALE GENOMIC DNA]</scope>
    <source>
        <strain evidence="4">CGMCC 1.10832</strain>
    </source>
</reference>
<dbReference type="EMBL" id="BMEC01000002">
    <property type="protein sequence ID" value="GGC26063.1"/>
    <property type="molecule type" value="Genomic_DNA"/>
</dbReference>
<dbReference type="InterPro" id="IPR011006">
    <property type="entry name" value="CheY-like_superfamily"/>
</dbReference>
<dbReference type="Gene3D" id="3.40.50.2300">
    <property type="match status" value="1"/>
</dbReference>
<dbReference type="Proteomes" id="UP000636010">
    <property type="component" value="Unassembled WGS sequence"/>
</dbReference>
<sequence>MRKIILLADDDFDDAEIFSEALQNVKSSAEFIHFETGQAAFDYLKSSKAEALPECIFLDINMPVLNGWQTLSKIKNSEGFNNIPVIMYTTSSSSSEKKIALDLGAEAFITKPTDISDLMKILKEVLAANYKDL</sequence>
<dbReference type="SMART" id="SM00448">
    <property type="entry name" value="REC"/>
    <property type="match status" value="1"/>
</dbReference>
<dbReference type="InterPro" id="IPR052893">
    <property type="entry name" value="TCS_response_regulator"/>
</dbReference>
<dbReference type="Pfam" id="PF00072">
    <property type="entry name" value="Response_reg"/>
    <property type="match status" value="1"/>
</dbReference>
<evidence type="ECO:0000313" key="4">
    <source>
        <dbReference type="Proteomes" id="UP000636010"/>
    </source>
</evidence>
<gene>
    <name evidence="3" type="ORF">GCM10011506_09340</name>
</gene>
<evidence type="ECO:0000256" key="1">
    <source>
        <dbReference type="PROSITE-ProRule" id="PRU00169"/>
    </source>
</evidence>
<dbReference type="InterPro" id="IPR001789">
    <property type="entry name" value="Sig_transdc_resp-reg_receiver"/>
</dbReference>
<protein>
    <recommendedName>
        <fullName evidence="2">Response regulatory domain-containing protein</fullName>
    </recommendedName>
</protein>
<dbReference type="PANTHER" id="PTHR44520">
    <property type="entry name" value="RESPONSE REGULATOR RCP1-RELATED"/>
    <property type="match status" value="1"/>
</dbReference>
<dbReference type="PANTHER" id="PTHR44520:SF2">
    <property type="entry name" value="RESPONSE REGULATOR RCP1"/>
    <property type="match status" value="1"/>
</dbReference>
<dbReference type="RefSeq" id="WP_188460683.1">
    <property type="nucleotide sequence ID" value="NZ_BAABHU010000002.1"/>
</dbReference>
<proteinExistence type="predicted"/>
<name>A0ABQ1LL57_9BACT</name>
<comment type="caution">
    <text evidence="3">The sequence shown here is derived from an EMBL/GenBank/DDBJ whole genome shotgun (WGS) entry which is preliminary data.</text>
</comment>
<evidence type="ECO:0000259" key="2">
    <source>
        <dbReference type="PROSITE" id="PS50110"/>
    </source>
</evidence>
<feature type="domain" description="Response regulatory" evidence="2">
    <location>
        <begin position="4"/>
        <end position="126"/>
    </location>
</feature>
<organism evidence="3 4">
    <name type="scientific">Marivirga lumbricoides</name>
    <dbReference type="NCBI Taxonomy" id="1046115"/>
    <lineage>
        <taxon>Bacteria</taxon>
        <taxon>Pseudomonadati</taxon>
        <taxon>Bacteroidota</taxon>
        <taxon>Cytophagia</taxon>
        <taxon>Cytophagales</taxon>
        <taxon>Marivirgaceae</taxon>
        <taxon>Marivirga</taxon>
    </lineage>
</organism>
<keyword evidence="4" id="KW-1185">Reference proteome</keyword>
<feature type="modified residue" description="4-aspartylphosphate" evidence="1">
    <location>
        <position position="59"/>
    </location>
</feature>